<comment type="caution">
    <text evidence="2">The sequence shown here is derived from an EMBL/GenBank/DDBJ whole genome shotgun (WGS) entry which is preliminary data.</text>
</comment>
<dbReference type="GO" id="GO:0016787">
    <property type="term" value="F:hydrolase activity"/>
    <property type="evidence" value="ECO:0007669"/>
    <property type="project" value="UniProtKB-KW"/>
</dbReference>
<organism evidence="2 3">
    <name type="scientific">Dyella acidiphila</name>
    <dbReference type="NCBI Taxonomy" id="2775866"/>
    <lineage>
        <taxon>Bacteria</taxon>
        <taxon>Pseudomonadati</taxon>
        <taxon>Pseudomonadota</taxon>
        <taxon>Gammaproteobacteria</taxon>
        <taxon>Lysobacterales</taxon>
        <taxon>Rhodanobacteraceae</taxon>
        <taxon>Dyella</taxon>
    </lineage>
</organism>
<evidence type="ECO:0000313" key="2">
    <source>
        <dbReference type="EMBL" id="MBE1159833.1"/>
    </source>
</evidence>
<dbReference type="Gene3D" id="3.40.50.1820">
    <property type="entry name" value="alpha/beta hydrolase"/>
    <property type="match status" value="1"/>
</dbReference>
<dbReference type="InterPro" id="IPR000073">
    <property type="entry name" value="AB_hydrolase_1"/>
</dbReference>
<dbReference type="EMBL" id="JACZZA010000002">
    <property type="protein sequence ID" value="MBE1159833.1"/>
    <property type="molecule type" value="Genomic_DNA"/>
</dbReference>
<dbReference type="Proteomes" id="UP000651010">
    <property type="component" value="Unassembled WGS sequence"/>
</dbReference>
<dbReference type="InterPro" id="IPR050471">
    <property type="entry name" value="AB_hydrolase"/>
</dbReference>
<sequence length="290" mass="32425">MATEGNVMLADGRRMTYAEFGMPDGHPVFYFHGTPSSRLEPLLIGEATFTRLGLRIIAPDRPGIGRSSFQPQRRFADWPADLLALADALQLDTFSLLGHSAGGVYAAACAACIPERVQRAVIVSGLWYMDQPQLLAQLHFLNRLGWLLARHAPGLLRLLLHRTAVSIGKDLSQMKHILPPADYDAFEYPGRYEAFGYVFREALRQGTRGTAWDMRLYMHPLGIRLEDIQIPLQVFHGGKDANMPIELVRATLASIPTATLTVYPYEAHLSTLCNRFDDIARALLEPRTRD</sequence>
<dbReference type="SUPFAM" id="SSF53474">
    <property type="entry name" value="alpha/beta-Hydrolases"/>
    <property type="match status" value="1"/>
</dbReference>
<keyword evidence="3" id="KW-1185">Reference proteome</keyword>
<dbReference type="PANTHER" id="PTHR43433">
    <property type="entry name" value="HYDROLASE, ALPHA/BETA FOLD FAMILY PROTEIN"/>
    <property type="match status" value="1"/>
</dbReference>
<dbReference type="RefSeq" id="WP_192554687.1">
    <property type="nucleotide sequence ID" value="NZ_JACZZA010000002.1"/>
</dbReference>
<gene>
    <name evidence="2" type="ORF">IGX34_05505</name>
</gene>
<dbReference type="PANTHER" id="PTHR43433:SF10">
    <property type="entry name" value="AB HYDROLASE-1 DOMAIN-CONTAINING PROTEIN"/>
    <property type="match status" value="1"/>
</dbReference>
<keyword evidence="2" id="KW-0378">Hydrolase</keyword>
<accession>A0ABR9G712</accession>
<dbReference type="InterPro" id="IPR029058">
    <property type="entry name" value="AB_hydrolase_fold"/>
</dbReference>
<evidence type="ECO:0000259" key="1">
    <source>
        <dbReference type="Pfam" id="PF00561"/>
    </source>
</evidence>
<proteinExistence type="predicted"/>
<dbReference type="Pfam" id="PF00561">
    <property type="entry name" value="Abhydrolase_1"/>
    <property type="match status" value="1"/>
</dbReference>
<dbReference type="PRINTS" id="PR00111">
    <property type="entry name" value="ABHYDROLASE"/>
</dbReference>
<feature type="domain" description="AB hydrolase-1" evidence="1">
    <location>
        <begin position="27"/>
        <end position="132"/>
    </location>
</feature>
<name>A0ABR9G712_9GAMM</name>
<protein>
    <submittedName>
        <fullName evidence="2">Alpha/beta hydrolase</fullName>
    </submittedName>
</protein>
<reference evidence="2 3" key="1">
    <citation type="submission" date="2020-09" db="EMBL/GenBank/DDBJ databases">
        <title>Dyella sp. 7MK23 isolated from forest soil.</title>
        <authorList>
            <person name="Fu J."/>
        </authorList>
    </citation>
    <scope>NUCLEOTIDE SEQUENCE [LARGE SCALE GENOMIC DNA]</scope>
    <source>
        <strain evidence="2 3">7MK23</strain>
    </source>
</reference>
<evidence type="ECO:0000313" key="3">
    <source>
        <dbReference type="Proteomes" id="UP000651010"/>
    </source>
</evidence>